<name>A0A1S1X1S8_9NEIS</name>
<dbReference type="Proteomes" id="UP000180280">
    <property type="component" value="Unassembled WGS sequence"/>
</dbReference>
<dbReference type="EMBL" id="MKCS01000001">
    <property type="protein sequence ID" value="OHX13350.1"/>
    <property type="molecule type" value="Genomic_DNA"/>
</dbReference>
<reference evidence="3 4" key="1">
    <citation type="submission" date="2016-09" db="EMBL/GenBank/DDBJ databases">
        <title>Chromobacterium muskegensis sp. nov., an insecticidal bacterium isolated from Sphagnum bogs.</title>
        <authorList>
            <person name="Sparks M.E."/>
            <person name="Blackburn M.B."/>
            <person name="Gundersen-Rindal D.E."/>
            <person name="Mitchell A."/>
            <person name="Farrar R."/>
            <person name="Kuhar D."/>
        </authorList>
    </citation>
    <scope>NUCLEOTIDE SEQUENCE [LARGE SCALE GENOMIC DNA]</scope>
    <source>
        <strain evidence="2 4">14B-1</strain>
        <strain evidence="1 3">37-2</strain>
    </source>
</reference>
<sequence>MNLLQRAAAPIKQTQEHLGPLAELAGAWVSHGYNMIAVPDHQNKQIFRLIVNATKQTPTFTP</sequence>
<evidence type="ECO:0000313" key="4">
    <source>
        <dbReference type="Proteomes" id="UP000180280"/>
    </source>
</evidence>
<proteinExistence type="predicted"/>
<dbReference type="EMBL" id="MKCT01000072">
    <property type="protein sequence ID" value="OHX17059.1"/>
    <property type="molecule type" value="Genomic_DNA"/>
</dbReference>
<keyword evidence="4" id="KW-1185">Reference proteome</keyword>
<protein>
    <submittedName>
        <fullName evidence="1">Uncharacterized protein</fullName>
    </submittedName>
</protein>
<gene>
    <name evidence="2" type="ORF">BI344_12415</name>
    <name evidence="1" type="ORF">BI347_07380</name>
</gene>
<evidence type="ECO:0000313" key="1">
    <source>
        <dbReference type="EMBL" id="OHX13350.1"/>
    </source>
</evidence>
<organism evidence="1 3">
    <name type="scientific">Chromobacterium sphagni</name>
    <dbReference type="NCBI Taxonomy" id="1903179"/>
    <lineage>
        <taxon>Bacteria</taxon>
        <taxon>Pseudomonadati</taxon>
        <taxon>Pseudomonadota</taxon>
        <taxon>Betaproteobacteria</taxon>
        <taxon>Neisseriales</taxon>
        <taxon>Chromobacteriaceae</taxon>
        <taxon>Chromobacterium</taxon>
    </lineage>
</organism>
<evidence type="ECO:0000313" key="3">
    <source>
        <dbReference type="Proteomes" id="UP000180088"/>
    </source>
</evidence>
<dbReference type="AlphaFoldDB" id="A0A1S1X1S8"/>
<evidence type="ECO:0000313" key="2">
    <source>
        <dbReference type="EMBL" id="OHX17059.1"/>
    </source>
</evidence>
<comment type="caution">
    <text evidence="1">The sequence shown here is derived from an EMBL/GenBank/DDBJ whole genome shotgun (WGS) entry which is preliminary data.</text>
</comment>
<accession>A0A1S1X1S8</accession>
<dbReference type="Proteomes" id="UP000180088">
    <property type="component" value="Unassembled WGS sequence"/>
</dbReference>